<organism evidence="2 3">
    <name type="scientific">candidate division WOR-3 bacterium</name>
    <dbReference type="NCBI Taxonomy" id="2052148"/>
    <lineage>
        <taxon>Bacteria</taxon>
        <taxon>Bacteria division WOR-3</taxon>
    </lineage>
</organism>
<dbReference type="Proteomes" id="UP000264062">
    <property type="component" value="Unassembled WGS sequence"/>
</dbReference>
<evidence type="ECO:0000256" key="1">
    <source>
        <dbReference type="SAM" id="SignalP"/>
    </source>
</evidence>
<name>A0A350H8S6_UNCW3</name>
<comment type="caution">
    <text evidence="2">The sequence shown here is derived from an EMBL/GenBank/DDBJ whole genome shotgun (WGS) entry which is preliminary data.</text>
</comment>
<evidence type="ECO:0008006" key="4">
    <source>
        <dbReference type="Google" id="ProtNLM"/>
    </source>
</evidence>
<evidence type="ECO:0000313" key="2">
    <source>
        <dbReference type="EMBL" id="HAV91942.1"/>
    </source>
</evidence>
<keyword evidence="1" id="KW-0732">Signal</keyword>
<protein>
    <recommendedName>
        <fullName evidence="4">Outer membrane lipoprotein-sorting protein</fullName>
    </recommendedName>
</protein>
<accession>A0A350H8S6</accession>
<dbReference type="EMBL" id="DMZY01000062">
    <property type="protein sequence ID" value="HAV91942.1"/>
    <property type="molecule type" value="Genomic_DNA"/>
</dbReference>
<feature type="chain" id="PRO_5016617793" description="Outer membrane lipoprotein-sorting protein" evidence="1">
    <location>
        <begin position="23"/>
        <end position="255"/>
    </location>
</feature>
<sequence length="255" mass="29227">MNKKGIAFHCLLIVLLFISIHAAKPTCIDYIGVRLAKIETMEGVYTKEVNTGKESVKSKITFYDDVKNNKKHLIVSDSKGSKNDIFIIKDTLFVIDKDNKTVYFMETGLYGEIGKKMFNINVFESLSILSQLKNNDSIISVIDKNKKLNVSFLSDTSNLIYSAVNVRFNSDSVPELIEMYDWNKKVIMQLHYTNYKDGLPRAIKTLSQMQGMVLEEKISINKLKINQPVADKYFDFTRKGFKMVSLEEAMKPFLE</sequence>
<reference evidence="2 3" key="1">
    <citation type="journal article" date="2018" name="Nat. Biotechnol.">
        <title>A standardized bacterial taxonomy based on genome phylogeny substantially revises the tree of life.</title>
        <authorList>
            <person name="Parks D.H."/>
            <person name="Chuvochina M."/>
            <person name="Waite D.W."/>
            <person name="Rinke C."/>
            <person name="Skarshewski A."/>
            <person name="Chaumeil P.A."/>
            <person name="Hugenholtz P."/>
        </authorList>
    </citation>
    <scope>NUCLEOTIDE SEQUENCE [LARGE SCALE GENOMIC DNA]</scope>
    <source>
        <strain evidence="2">UBA9956</strain>
    </source>
</reference>
<proteinExistence type="predicted"/>
<dbReference type="AlphaFoldDB" id="A0A350H8S6"/>
<evidence type="ECO:0000313" key="3">
    <source>
        <dbReference type="Proteomes" id="UP000264062"/>
    </source>
</evidence>
<gene>
    <name evidence="2" type="ORF">DCW38_02025</name>
</gene>
<feature type="signal peptide" evidence="1">
    <location>
        <begin position="1"/>
        <end position="22"/>
    </location>
</feature>